<dbReference type="PANTHER" id="PTHR21382">
    <property type="entry name" value="NADH-UBIQUINONE OXIDOREDUCTASE SUBUNIT"/>
    <property type="match status" value="1"/>
</dbReference>
<keyword evidence="2" id="KW-0812">Transmembrane</keyword>
<accession>A0A6A6W8E1</accession>
<evidence type="ECO:0000256" key="3">
    <source>
        <dbReference type="ARBA" id="ARBA00022792"/>
    </source>
</evidence>
<dbReference type="AlphaFoldDB" id="A0A6A6W8E1"/>
<evidence type="ECO:0000313" key="7">
    <source>
        <dbReference type="EMBL" id="KAF2758156.1"/>
    </source>
</evidence>
<proteinExistence type="predicted"/>
<evidence type="ECO:0000256" key="1">
    <source>
        <dbReference type="ARBA" id="ARBA00004448"/>
    </source>
</evidence>
<dbReference type="OrthoDB" id="1913277at2759"/>
<dbReference type="GO" id="GO:0005743">
    <property type="term" value="C:mitochondrial inner membrane"/>
    <property type="evidence" value="ECO:0007669"/>
    <property type="project" value="UniProtKB-SubCell"/>
</dbReference>
<evidence type="ECO:0000256" key="5">
    <source>
        <dbReference type="ARBA" id="ARBA00023128"/>
    </source>
</evidence>
<sequence>MAGDDHSYHPKDTIKSTINNALTFGGLGTFIAAAQNTLTKQNVGALGTFRVYGGTIGTFTAAGAFYAFTHASTANLREKDDSWSKAVGGFFAGSVLGLRNRSLPHTLGYGSGLAVILAVFDYTGGSLRGWKKDETEDEVSRKEELRKTRRKPIEQTLAELGEGRGIYPEGYDQRRRERLKEKYGLDLEGVPSAHSR</sequence>
<evidence type="ECO:0000256" key="4">
    <source>
        <dbReference type="ARBA" id="ARBA00022989"/>
    </source>
</evidence>
<dbReference type="GeneID" id="54489269"/>
<keyword evidence="3" id="KW-0999">Mitochondrion inner membrane</keyword>
<dbReference type="GO" id="GO:0006120">
    <property type="term" value="P:mitochondrial electron transport, NADH to ubiquinone"/>
    <property type="evidence" value="ECO:0007669"/>
    <property type="project" value="InterPro"/>
</dbReference>
<keyword evidence="4" id="KW-1133">Transmembrane helix</keyword>
<comment type="subcellular location">
    <subcellularLocation>
        <location evidence="1">Mitochondrion inner membrane</location>
        <topology evidence="1">Multi-pass membrane protein</topology>
    </subcellularLocation>
</comment>
<reference evidence="7" key="1">
    <citation type="journal article" date="2020" name="Stud. Mycol.">
        <title>101 Dothideomycetes genomes: a test case for predicting lifestyles and emergence of pathogens.</title>
        <authorList>
            <person name="Haridas S."/>
            <person name="Albert R."/>
            <person name="Binder M."/>
            <person name="Bloem J."/>
            <person name="Labutti K."/>
            <person name="Salamov A."/>
            <person name="Andreopoulos B."/>
            <person name="Baker S."/>
            <person name="Barry K."/>
            <person name="Bills G."/>
            <person name="Bluhm B."/>
            <person name="Cannon C."/>
            <person name="Castanera R."/>
            <person name="Culley D."/>
            <person name="Daum C."/>
            <person name="Ezra D."/>
            <person name="Gonzalez J."/>
            <person name="Henrissat B."/>
            <person name="Kuo A."/>
            <person name="Liang C."/>
            <person name="Lipzen A."/>
            <person name="Lutzoni F."/>
            <person name="Magnuson J."/>
            <person name="Mondo S."/>
            <person name="Nolan M."/>
            <person name="Ohm R."/>
            <person name="Pangilinan J."/>
            <person name="Park H.-J."/>
            <person name="Ramirez L."/>
            <person name="Alfaro M."/>
            <person name="Sun H."/>
            <person name="Tritt A."/>
            <person name="Yoshinaga Y."/>
            <person name="Zwiers L.-H."/>
            <person name="Turgeon B."/>
            <person name="Goodwin S."/>
            <person name="Spatafora J."/>
            <person name="Crous P."/>
            <person name="Grigoriev I."/>
        </authorList>
    </citation>
    <scope>NUCLEOTIDE SEQUENCE</scope>
    <source>
        <strain evidence="7">CBS 121739</strain>
    </source>
</reference>
<keyword evidence="8" id="KW-1185">Reference proteome</keyword>
<organism evidence="7 8">
    <name type="scientific">Pseudovirgaria hyperparasitica</name>
    <dbReference type="NCBI Taxonomy" id="470096"/>
    <lineage>
        <taxon>Eukaryota</taxon>
        <taxon>Fungi</taxon>
        <taxon>Dikarya</taxon>
        <taxon>Ascomycota</taxon>
        <taxon>Pezizomycotina</taxon>
        <taxon>Dothideomycetes</taxon>
        <taxon>Dothideomycetes incertae sedis</taxon>
        <taxon>Acrospermales</taxon>
        <taxon>Acrospermaceae</taxon>
        <taxon>Pseudovirgaria</taxon>
    </lineage>
</organism>
<dbReference type="PANTHER" id="PTHR21382:SF1">
    <property type="entry name" value="NADH DEHYDROGENASE [UBIQUINONE] 1 ALPHA SUBCOMPLEX SUBUNIT 11"/>
    <property type="match status" value="1"/>
</dbReference>
<evidence type="ECO:0008006" key="9">
    <source>
        <dbReference type="Google" id="ProtNLM"/>
    </source>
</evidence>
<evidence type="ECO:0000313" key="8">
    <source>
        <dbReference type="Proteomes" id="UP000799437"/>
    </source>
</evidence>
<dbReference type="GO" id="GO:0045271">
    <property type="term" value="C:respiratory chain complex I"/>
    <property type="evidence" value="ECO:0007669"/>
    <property type="project" value="InterPro"/>
</dbReference>
<protein>
    <recommendedName>
        <fullName evidence="9">NADH-ubiquinone oxidoreductase 213 kDa subunit</fullName>
    </recommendedName>
</protein>
<keyword evidence="5" id="KW-0496">Mitochondrion</keyword>
<evidence type="ECO:0000256" key="6">
    <source>
        <dbReference type="ARBA" id="ARBA00023136"/>
    </source>
</evidence>
<gene>
    <name evidence="7" type="ORF">EJ05DRAFT_510980</name>
</gene>
<evidence type="ECO:0000256" key="2">
    <source>
        <dbReference type="ARBA" id="ARBA00022692"/>
    </source>
</evidence>
<dbReference type="RefSeq" id="XP_033600607.1">
    <property type="nucleotide sequence ID" value="XM_033748215.1"/>
</dbReference>
<keyword evidence="6" id="KW-0472">Membrane</keyword>
<dbReference type="EMBL" id="ML996572">
    <property type="protein sequence ID" value="KAF2758156.1"/>
    <property type="molecule type" value="Genomic_DNA"/>
</dbReference>
<dbReference type="Proteomes" id="UP000799437">
    <property type="component" value="Unassembled WGS sequence"/>
</dbReference>
<name>A0A6A6W8E1_9PEZI</name>
<dbReference type="InterPro" id="IPR039205">
    <property type="entry name" value="NDUFA11"/>
</dbReference>